<sequence>MNTIQLECFLAVGRHLNFSKAAEEIKITQPAVSHQIRSLEEELGVKLFLRTSKSVSLTPEGRRFFPDADRILKIIASARDRLHSSADPIPLEIACDNQLELELLPRPISRLKKEFPQLQPFIRLVPFDILSNLMESGQIDVMFGAKNTYKSDSLQYHNLFSSPICCICSRNHPLAQYQSLTADKLHGPIVLCESHRIPQSLFQLQLRIASSFPEEERFFGDSYESVLTLVKAELGYTLLPALPNMSTKTLCCIPLTDQKPFSFGLYYSDTDRSWLFKRFWQIMKSCLEEKNP</sequence>
<dbReference type="InterPro" id="IPR036390">
    <property type="entry name" value="WH_DNA-bd_sf"/>
</dbReference>
<keyword evidence="2" id="KW-0805">Transcription regulation</keyword>
<proteinExistence type="inferred from homology"/>
<dbReference type="InterPro" id="IPR005119">
    <property type="entry name" value="LysR_subst-bd"/>
</dbReference>
<dbReference type="PRINTS" id="PR00039">
    <property type="entry name" value="HTHLYSR"/>
</dbReference>
<feature type="domain" description="HTH lysR-type" evidence="5">
    <location>
        <begin position="1"/>
        <end position="58"/>
    </location>
</feature>
<evidence type="ECO:0000256" key="4">
    <source>
        <dbReference type="ARBA" id="ARBA00023163"/>
    </source>
</evidence>
<reference evidence="6" key="1">
    <citation type="submission" date="2020-08" db="EMBL/GenBank/DDBJ databases">
        <title>Genome public.</title>
        <authorList>
            <person name="Liu C."/>
            <person name="Sun Q."/>
        </authorList>
    </citation>
    <scope>NUCLEOTIDE SEQUENCE</scope>
    <source>
        <strain evidence="6">BX12</strain>
    </source>
</reference>
<dbReference type="SUPFAM" id="SSF46785">
    <property type="entry name" value="Winged helix' DNA-binding domain"/>
    <property type="match status" value="1"/>
</dbReference>
<gene>
    <name evidence="6" type="ORF">H9L42_14330</name>
</gene>
<dbReference type="AlphaFoldDB" id="A0A923SRS5"/>
<keyword evidence="4" id="KW-0804">Transcription</keyword>
<evidence type="ECO:0000256" key="1">
    <source>
        <dbReference type="ARBA" id="ARBA00009437"/>
    </source>
</evidence>
<dbReference type="GO" id="GO:0032993">
    <property type="term" value="C:protein-DNA complex"/>
    <property type="evidence" value="ECO:0007669"/>
    <property type="project" value="TreeGrafter"/>
</dbReference>
<evidence type="ECO:0000313" key="7">
    <source>
        <dbReference type="Proteomes" id="UP000602647"/>
    </source>
</evidence>
<evidence type="ECO:0000313" key="6">
    <source>
        <dbReference type="EMBL" id="MBC6680997.1"/>
    </source>
</evidence>
<keyword evidence="7" id="KW-1185">Reference proteome</keyword>
<dbReference type="FunFam" id="1.10.10.10:FF:000001">
    <property type="entry name" value="LysR family transcriptional regulator"/>
    <property type="match status" value="1"/>
</dbReference>
<dbReference type="Pfam" id="PF00126">
    <property type="entry name" value="HTH_1"/>
    <property type="match status" value="1"/>
</dbReference>
<evidence type="ECO:0000256" key="2">
    <source>
        <dbReference type="ARBA" id="ARBA00023015"/>
    </source>
</evidence>
<comment type="caution">
    <text evidence="6">The sequence shown here is derived from an EMBL/GenBank/DDBJ whole genome shotgun (WGS) entry which is preliminary data.</text>
</comment>
<dbReference type="InterPro" id="IPR036388">
    <property type="entry name" value="WH-like_DNA-bd_sf"/>
</dbReference>
<dbReference type="PANTHER" id="PTHR30346:SF28">
    <property type="entry name" value="HTH-TYPE TRANSCRIPTIONAL REGULATOR CYNR"/>
    <property type="match status" value="1"/>
</dbReference>
<dbReference type="PROSITE" id="PS50931">
    <property type="entry name" value="HTH_LYSR"/>
    <property type="match status" value="1"/>
</dbReference>
<evidence type="ECO:0000256" key="3">
    <source>
        <dbReference type="ARBA" id="ARBA00023125"/>
    </source>
</evidence>
<dbReference type="SUPFAM" id="SSF53850">
    <property type="entry name" value="Periplasmic binding protein-like II"/>
    <property type="match status" value="1"/>
</dbReference>
<organism evidence="6 7">
    <name type="scientific">Zhenpiania hominis</name>
    <dbReference type="NCBI Taxonomy" id="2763644"/>
    <lineage>
        <taxon>Bacteria</taxon>
        <taxon>Bacillati</taxon>
        <taxon>Bacillota</taxon>
        <taxon>Clostridia</taxon>
        <taxon>Peptostreptococcales</taxon>
        <taxon>Anaerovoracaceae</taxon>
        <taxon>Zhenpiania</taxon>
    </lineage>
</organism>
<dbReference type="RefSeq" id="WP_187304095.1">
    <property type="nucleotide sequence ID" value="NZ_JACRYT010000023.1"/>
</dbReference>
<name>A0A923SRS5_9FIRM</name>
<dbReference type="GO" id="GO:0003677">
    <property type="term" value="F:DNA binding"/>
    <property type="evidence" value="ECO:0007669"/>
    <property type="project" value="UniProtKB-KW"/>
</dbReference>
<evidence type="ECO:0000259" key="5">
    <source>
        <dbReference type="PROSITE" id="PS50931"/>
    </source>
</evidence>
<dbReference type="Gene3D" id="3.40.190.10">
    <property type="entry name" value="Periplasmic binding protein-like II"/>
    <property type="match status" value="2"/>
</dbReference>
<keyword evidence="3" id="KW-0238">DNA-binding</keyword>
<dbReference type="Gene3D" id="1.10.10.10">
    <property type="entry name" value="Winged helix-like DNA-binding domain superfamily/Winged helix DNA-binding domain"/>
    <property type="match status" value="1"/>
</dbReference>
<protein>
    <submittedName>
        <fullName evidence="6">LysR family transcriptional regulator</fullName>
    </submittedName>
</protein>
<dbReference type="InterPro" id="IPR000847">
    <property type="entry name" value="LysR_HTH_N"/>
</dbReference>
<accession>A0A923SRS5</accession>
<dbReference type="Proteomes" id="UP000602647">
    <property type="component" value="Unassembled WGS sequence"/>
</dbReference>
<dbReference type="PANTHER" id="PTHR30346">
    <property type="entry name" value="TRANSCRIPTIONAL DUAL REGULATOR HCAR-RELATED"/>
    <property type="match status" value="1"/>
</dbReference>
<dbReference type="GO" id="GO:0003700">
    <property type="term" value="F:DNA-binding transcription factor activity"/>
    <property type="evidence" value="ECO:0007669"/>
    <property type="project" value="InterPro"/>
</dbReference>
<dbReference type="CDD" id="cd05466">
    <property type="entry name" value="PBP2_LTTR_substrate"/>
    <property type="match status" value="1"/>
</dbReference>
<dbReference type="EMBL" id="JACRYT010000023">
    <property type="protein sequence ID" value="MBC6680997.1"/>
    <property type="molecule type" value="Genomic_DNA"/>
</dbReference>
<comment type="similarity">
    <text evidence="1">Belongs to the LysR transcriptional regulatory family.</text>
</comment>
<dbReference type="Pfam" id="PF03466">
    <property type="entry name" value="LysR_substrate"/>
    <property type="match status" value="1"/>
</dbReference>